<evidence type="ECO:0000256" key="1">
    <source>
        <dbReference type="SAM" id="Phobius"/>
    </source>
</evidence>
<dbReference type="RefSeq" id="WP_264544056.1">
    <property type="nucleotide sequence ID" value="NZ_BAABIP010000007.1"/>
</dbReference>
<keyword evidence="1" id="KW-1133">Transmembrane helix</keyword>
<proteinExistence type="predicted"/>
<organism evidence="2 3">
    <name type="scientific">Flavobacterium hankyongi</name>
    <dbReference type="NCBI Taxonomy" id="1176532"/>
    <lineage>
        <taxon>Bacteria</taxon>
        <taxon>Pseudomonadati</taxon>
        <taxon>Bacteroidota</taxon>
        <taxon>Flavobacteriia</taxon>
        <taxon>Flavobacteriales</taxon>
        <taxon>Flavobacteriaceae</taxon>
        <taxon>Flavobacterium</taxon>
    </lineage>
</organism>
<keyword evidence="3" id="KW-1185">Reference proteome</keyword>
<protein>
    <recommendedName>
        <fullName evidence="4">DUF3899 domain-containing protein</fullName>
    </recommendedName>
</protein>
<accession>A0ABP8ZN31</accession>
<feature type="transmembrane region" description="Helical" evidence="1">
    <location>
        <begin position="12"/>
        <end position="32"/>
    </location>
</feature>
<sequence>MILFKTIKKAYLYFFLFLLISIIITFFTPIGVRNYAPIVFGLGCFPIFGINSFGYLEKFSSELRQNEPEIFKKNEVFYGYFKGKHIMIQNVFDNDDFKNIKDKNTFDLYLKMKASSKLMILSFLLVIIFSILVIQTKPFL</sequence>
<evidence type="ECO:0000313" key="3">
    <source>
        <dbReference type="Proteomes" id="UP001500141"/>
    </source>
</evidence>
<keyword evidence="1" id="KW-0472">Membrane</keyword>
<evidence type="ECO:0008006" key="4">
    <source>
        <dbReference type="Google" id="ProtNLM"/>
    </source>
</evidence>
<feature type="transmembrane region" description="Helical" evidence="1">
    <location>
        <begin position="118"/>
        <end position="136"/>
    </location>
</feature>
<reference evidence="3" key="1">
    <citation type="journal article" date="2019" name="Int. J. Syst. Evol. Microbiol.">
        <title>The Global Catalogue of Microorganisms (GCM) 10K type strain sequencing project: providing services to taxonomists for standard genome sequencing and annotation.</title>
        <authorList>
            <consortium name="The Broad Institute Genomics Platform"/>
            <consortium name="The Broad Institute Genome Sequencing Center for Infectious Disease"/>
            <person name="Wu L."/>
            <person name="Ma J."/>
        </authorList>
    </citation>
    <scope>NUCLEOTIDE SEQUENCE [LARGE SCALE GENOMIC DNA]</scope>
    <source>
        <strain evidence="3">JCM 18198</strain>
    </source>
</reference>
<name>A0ABP8ZN31_9FLAO</name>
<gene>
    <name evidence="2" type="ORF">GCM10023230_07740</name>
</gene>
<feature type="transmembrane region" description="Helical" evidence="1">
    <location>
        <begin position="38"/>
        <end position="56"/>
    </location>
</feature>
<keyword evidence="1" id="KW-0812">Transmembrane</keyword>
<comment type="caution">
    <text evidence="2">The sequence shown here is derived from an EMBL/GenBank/DDBJ whole genome shotgun (WGS) entry which is preliminary data.</text>
</comment>
<dbReference type="EMBL" id="BAABIP010000007">
    <property type="protein sequence ID" value="GAA4761155.1"/>
    <property type="molecule type" value="Genomic_DNA"/>
</dbReference>
<dbReference type="Proteomes" id="UP001500141">
    <property type="component" value="Unassembled WGS sequence"/>
</dbReference>
<evidence type="ECO:0000313" key="2">
    <source>
        <dbReference type="EMBL" id="GAA4761155.1"/>
    </source>
</evidence>